<dbReference type="SUPFAM" id="SSF47587">
    <property type="entry name" value="Domain of poly(ADP-ribose) polymerase"/>
    <property type="match status" value="1"/>
</dbReference>
<dbReference type="InterPro" id="IPR004102">
    <property type="entry name" value="Poly(ADP-ribose)pol_reg_dom"/>
</dbReference>
<feature type="domain" description="PARP alpha-helical" evidence="6">
    <location>
        <begin position="96"/>
        <end position="212"/>
    </location>
</feature>
<dbReference type="PANTHER" id="PTHR10459:SF60">
    <property type="entry name" value="POLY [ADP-RIBOSE] POLYMERASE 2"/>
    <property type="match status" value="1"/>
</dbReference>
<dbReference type="PROSITE" id="PS51060">
    <property type="entry name" value="PARP_ALPHA_HD"/>
    <property type="match status" value="1"/>
</dbReference>
<dbReference type="AlphaFoldDB" id="A0A7X0LW06"/>
<organism evidence="8 9">
    <name type="scientific">Bacillus benzoevorans</name>
    <dbReference type="NCBI Taxonomy" id="1456"/>
    <lineage>
        <taxon>Bacteria</taxon>
        <taxon>Bacillati</taxon>
        <taxon>Bacillota</taxon>
        <taxon>Bacilli</taxon>
        <taxon>Bacillales</taxon>
        <taxon>Bacillaceae</taxon>
        <taxon>Bacillus</taxon>
    </lineage>
</organism>
<dbReference type="Proteomes" id="UP000531594">
    <property type="component" value="Unassembled WGS sequence"/>
</dbReference>
<evidence type="ECO:0000256" key="4">
    <source>
        <dbReference type="ARBA" id="ARBA00023027"/>
    </source>
</evidence>
<keyword evidence="4" id="KW-0520">NAD</keyword>
<dbReference type="Pfam" id="PF05406">
    <property type="entry name" value="WGR"/>
    <property type="match status" value="1"/>
</dbReference>
<keyword evidence="2 8" id="KW-0328">Glycosyltransferase</keyword>
<dbReference type="PROSITE" id="PS51977">
    <property type="entry name" value="WGR"/>
    <property type="match status" value="1"/>
</dbReference>
<feature type="domain" description="WGR" evidence="7">
    <location>
        <begin position="4"/>
        <end position="107"/>
    </location>
</feature>
<dbReference type="SUPFAM" id="SSF142921">
    <property type="entry name" value="WGR domain-like"/>
    <property type="match status" value="1"/>
</dbReference>
<evidence type="ECO:0000259" key="6">
    <source>
        <dbReference type="PROSITE" id="PS51060"/>
    </source>
</evidence>
<dbReference type="GO" id="GO:0003950">
    <property type="term" value="F:NAD+ poly-ADP-ribosyltransferase activity"/>
    <property type="evidence" value="ECO:0007669"/>
    <property type="project" value="UniProtKB-EC"/>
</dbReference>
<protein>
    <recommendedName>
        <fullName evidence="1">NAD(+) ADP-ribosyltransferase</fullName>
        <ecNumber evidence="1">2.4.2.30</ecNumber>
    </recommendedName>
</protein>
<name>A0A7X0LW06_9BACI</name>
<evidence type="ECO:0000256" key="2">
    <source>
        <dbReference type="ARBA" id="ARBA00022676"/>
    </source>
</evidence>
<dbReference type="Gene3D" id="1.20.142.10">
    <property type="entry name" value="Poly(ADP-ribose) polymerase, regulatory domain"/>
    <property type="match status" value="1"/>
</dbReference>
<dbReference type="InterPro" id="IPR050800">
    <property type="entry name" value="ARTD/PARP"/>
</dbReference>
<dbReference type="RefSeq" id="WP_184526974.1">
    <property type="nucleotide sequence ID" value="NZ_JACHGK010000010.1"/>
</dbReference>
<reference evidence="8 9" key="1">
    <citation type="submission" date="2020-08" db="EMBL/GenBank/DDBJ databases">
        <title>Genomic Encyclopedia of Type Strains, Phase IV (KMG-IV): sequencing the most valuable type-strain genomes for metagenomic binning, comparative biology and taxonomic classification.</title>
        <authorList>
            <person name="Goeker M."/>
        </authorList>
    </citation>
    <scope>NUCLEOTIDE SEQUENCE [LARGE SCALE GENOMIC DNA]</scope>
    <source>
        <strain evidence="8 9">DSM 5391</strain>
    </source>
</reference>
<dbReference type="EC" id="2.4.2.30" evidence="1"/>
<dbReference type="InterPro" id="IPR036930">
    <property type="entry name" value="WGR_dom_sf"/>
</dbReference>
<dbReference type="PANTHER" id="PTHR10459">
    <property type="entry name" value="DNA LIGASE"/>
    <property type="match status" value="1"/>
</dbReference>
<proteinExistence type="predicted"/>
<evidence type="ECO:0000256" key="5">
    <source>
        <dbReference type="ARBA" id="ARBA00033987"/>
    </source>
</evidence>
<dbReference type="SMART" id="SM00773">
    <property type="entry name" value="WGR"/>
    <property type="match status" value="1"/>
</dbReference>
<evidence type="ECO:0000259" key="7">
    <source>
        <dbReference type="PROSITE" id="PS51977"/>
    </source>
</evidence>
<keyword evidence="9" id="KW-1185">Reference proteome</keyword>
<dbReference type="InterPro" id="IPR036616">
    <property type="entry name" value="Poly(ADP-ribose)pol_reg_dom_sf"/>
</dbReference>
<evidence type="ECO:0000256" key="1">
    <source>
        <dbReference type="ARBA" id="ARBA00012020"/>
    </source>
</evidence>
<dbReference type="EMBL" id="JACHGK010000010">
    <property type="protein sequence ID" value="MBB6446188.1"/>
    <property type="molecule type" value="Genomic_DNA"/>
</dbReference>
<comment type="caution">
    <text evidence="8">The sequence shown here is derived from an EMBL/GenBank/DDBJ whole genome shotgun (WGS) entry which is preliminary data.</text>
</comment>
<dbReference type="Pfam" id="PF02877">
    <property type="entry name" value="PARP_reg"/>
    <property type="match status" value="1"/>
</dbReference>
<comment type="catalytic activity">
    <reaction evidence="5">
        <text>NAD(+) + (ADP-D-ribosyl)n-acceptor = nicotinamide + (ADP-D-ribosyl)n+1-acceptor + H(+).</text>
        <dbReference type="EC" id="2.4.2.30"/>
    </reaction>
</comment>
<keyword evidence="3 8" id="KW-0808">Transferase</keyword>
<dbReference type="Gene3D" id="2.20.140.10">
    <property type="entry name" value="WGR domain"/>
    <property type="match status" value="1"/>
</dbReference>
<evidence type="ECO:0000313" key="9">
    <source>
        <dbReference type="Proteomes" id="UP000531594"/>
    </source>
</evidence>
<dbReference type="InterPro" id="IPR008893">
    <property type="entry name" value="WGR_domain"/>
</dbReference>
<accession>A0A7X0LW06</accession>
<evidence type="ECO:0000313" key="8">
    <source>
        <dbReference type="EMBL" id="MBB6446188.1"/>
    </source>
</evidence>
<evidence type="ECO:0000256" key="3">
    <source>
        <dbReference type="ARBA" id="ARBA00022679"/>
    </source>
</evidence>
<gene>
    <name evidence="8" type="ORF">HNR53_002845</name>
</gene>
<dbReference type="GO" id="GO:1990404">
    <property type="term" value="F:NAD+-protein mono-ADP-ribosyltransferase activity"/>
    <property type="evidence" value="ECO:0007669"/>
    <property type="project" value="TreeGrafter"/>
</dbReference>
<sequence length="212" mass="24979">MINTSFPYVKDTPSFAIKQVEQRVVLNYVSFLGNSNKFYVMEFHEGSGEYTFRIYTEYGRLGRPPRKQERYFQTRFKAKKEFDRILSSKRKKGYEIIVIDEEWDELFLNPIRTPYQGKMIHPYSQAPTISLQTPLGNLSEIQLHRGLQILTEIEEKLHNGSTNDVIALSNQFYSVIPVVFESQIDRSFLLDHLEKVKETKEKLGQMILEIHY</sequence>
<dbReference type="GO" id="GO:0006302">
    <property type="term" value="P:double-strand break repair"/>
    <property type="evidence" value="ECO:0007669"/>
    <property type="project" value="TreeGrafter"/>
</dbReference>
<dbReference type="GO" id="GO:0070212">
    <property type="term" value="P:protein poly-ADP-ribosylation"/>
    <property type="evidence" value="ECO:0007669"/>
    <property type="project" value="TreeGrafter"/>
</dbReference>